<organism evidence="2 3">
    <name type="scientific">Hibiscus sabdariffa</name>
    <name type="common">roselle</name>
    <dbReference type="NCBI Taxonomy" id="183260"/>
    <lineage>
        <taxon>Eukaryota</taxon>
        <taxon>Viridiplantae</taxon>
        <taxon>Streptophyta</taxon>
        <taxon>Embryophyta</taxon>
        <taxon>Tracheophyta</taxon>
        <taxon>Spermatophyta</taxon>
        <taxon>Magnoliopsida</taxon>
        <taxon>eudicotyledons</taxon>
        <taxon>Gunneridae</taxon>
        <taxon>Pentapetalae</taxon>
        <taxon>rosids</taxon>
        <taxon>malvids</taxon>
        <taxon>Malvales</taxon>
        <taxon>Malvaceae</taxon>
        <taxon>Malvoideae</taxon>
        <taxon>Hibiscus</taxon>
    </lineage>
</organism>
<accession>A0ABR2G1U2</accession>
<protein>
    <submittedName>
        <fullName evidence="2">Uncharacterized protein</fullName>
    </submittedName>
</protein>
<dbReference type="EMBL" id="JBBPBM010000004">
    <property type="protein sequence ID" value="KAK8590203.1"/>
    <property type="molecule type" value="Genomic_DNA"/>
</dbReference>
<dbReference type="Proteomes" id="UP001472677">
    <property type="component" value="Unassembled WGS sequence"/>
</dbReference>
<feature type="region of interest" description="Disordered" evidence="1">
    <location>
        <begin position="87"/>
        <end position="115"/>
    </location>
</feature>
<evidence type="ECO:0000313" key="2">
    <source>
        <dbReference type="EMBL" id="KAK8590203.1"/>
    </source>
</evidence>
<evidence type="ECO:0000313" key="3">
    <source>
        <dbReference type="Proteomes" id="UP001472677"/>
    </source>
</evidence>
<sequence>MSEGSPVGAHVMGYIQTLEKLGITLKDELATDDILQSLLDSFKPFVPNFIINELNKTLPQLLGMLQTAESDLNKNGSKSILIVCEAKRKGKKKAKSKGNGESKSKRKIALKPGNGIGKDGKFFHCNKTRHWKRNCPLFI</sequence>
<evidence type="ECO:0000256" key="1">
    <source>
        <dbReference type="SAM" id="MobiDB-lite"/>
    </source>
</evidence>
<reference evidence="2 3" key="1">
    <citation type="journal article" date="2024" name="G3 (Bethesda)">
        <title>Genome assembly of Hibiscus sabdariffa L. provides insights into metabolisms of medicinal natural products.</title>
        <authorList>
            <person name="Kim T."/>
        </authorList>
    </citation>
    <scope>NUCLEOTIDE SEQUENCE [LARGE SCALE GENOMIC DNA]</scope>
    <source>
        <strain evidence="2">TK-2024</strain>
        <tissue evidence="2">Old leaves</tissue>
    </source>
</reference>
<comment type="caution">
    <text evidence="2">The sequence shown here is derived from an EMBL/GenBank/DDBJ whole genome shotgun (WGS) entry which is preliminary data.</text>
</comment>
<gene>
    <name evidence="2" type="ORF">V6N12_024584</name>
</gene>
<proteinExistence type="predicted"/>
<keyword evidence="3" id="KW-1185">Reference proteome</keyword>
<name>A0ABR2G1U2_9ROSI</name>